<dbReference type="AlphaFoldDB" id="A0A8T0NR77"/>
<reference evidence="2" key="1">
    <citation type="submission" date="2020-05" db="EMBL/GenBank/DDBJ databases">
        <title>WGS assembly of Panicum virgatum.</title>
        <authorList>
            <person name="Lovell J.T."/>
            <person name="Jenkins J."/>
            <person name="Shu S."/>
            <person name="Juenger T.E."/>
            <person name="Schmutz J."/>
        </authorList>
    </citation>
    <scope>NUCLEOTIDE SEQUENCE</scope>
    <source>
        <strain evidence="2">AP13</strain>
    </source>
</reference>
<dbReference type="OrthoDB" id="905355at2759"/>
<sequence>MAPRSLALLAALLVAAAGQVRVRGLMPAPAGVSPLVGYKIISGRVPCRNGSSIDGESGPPFPNATVELVCRAVGVLNTTTDAAGRFSVYTVKIPRGVIHDALHRRCRVVVLTPLAACNESLAGVAGRLTAPLEEPPRVPIGLGLGYTLAFIVGAFSVV</sequence>
<keyword evidence="1" id="KW-0732">Signal</keyword>
<feature type="chain" id="PRO_5035738729" evidence="1">
    <location>
        <begin position="19"/>
        <end position="158"/>
    </location>
</feature>
<evidence type="ECO:0000313" key="3">
    <source>
        <dbReference type="Proteomes" id="UP000823388"/>
    </source>
</evidence>
<evidence type="ECO:0000256" key="1">
    <source>
        <dbReference type="SAM" id="SignalP"/>
    </source>
</evidence>
<organism evidence="2 3">
    <name type="scientific">Panicum virgatum</name>
    <name type="common">Blackwell switchgrass</name>
    <dbReference type="NCBI Taxonomy" id="38727"/>
    <lineage>
        <taxon>Eukaryota</taxon>
        <taxon>Viridiplantae</taxon>
        <taxon>Streptophyta</taxon>
        <taxon>Embryophyta</taxon>
        <taxon>Tracheophyta</taxon>
        <taxon>Spermatophyta</taxon>
        <taxon>Magnoliopsida</taxon>
        <taxon>Liliopsida</taxon>
        <taxon>Poales</taxon>
        <taxon>Poaceae</taxon>
        <taxon>PACMAD clade</taxon>
        <taxon>Panicoideae</taxon>
        <taxon>Panicodae</taxon>
        <taxon>Paniceae</taxon>
        <taxon>Panicinae</taxon>
        <taxon>Panicum</taxon>
        <taxon>Panicum sect. Hiantes</taxon>
    </lineage>
</organism>
<dbReference type="PANTHER" id="PTHR34458">
    <property type="entry name" value="POLLEN OLE E 1 ALLERGEN AND EXTENSIN FAMILY PROTEIN-RELATED"/>
    <property type="match status" value="1"/>
</dbReference>
<accession>A0A8T0NR77</accession>
<protein>
    <submittedName>
        <fullName evidence="2">Uncharacterized protein</fullName>
    </submittedName>
</protein>
<dbReference type="InterPro" id="IPR040404">
    <property type="entry name" value="Phylloplanin-like"/>
</dbReference>
<keyword evidence="3" id="KW-1185">Reference proteome</keyword>
<dbReference type="PANTHER" id="PTHR34458:SF5">
    <property type="entry name" value="POLLEN OLE E 1 ALLERGEN AND EXTENSIN FAMILY PROTEIN"/>
    <property type="match status" value="1"/>
</dbReference>
<proteinExistence type="predicted"/>
<dbReference type="EMBL" id="CM029053">
    <property type="protein sequence ID" value="KAG2552047.1"/>
    <property type="molecule type" value="Genomic_DNA"/>
</dbReference>
<feature type="signal peptide" evidence="1">
    <location>
        <begin position="1"/>
        <end position="18"/>
    </location>
</feature>
<evidence type="ECO:0000313" key="2">
    <source>
        <dbReference type="EMBL" id="KAG2552047.1"/>
    </source>
</evidence>
<name>A0A8T0NR77_PANVG</name>
<gene>
    <name evidence="2" type="ORF">PVAP13_9KG437300</name>
</gene>
<dbReference type="Proteomes" id="UP000823388">
    <property type="component" value="Chromosome 9K"/>
</dbReference>
<comment type="caution">
    <text evidence="2">The sequence shown here is derived from an EMBL/GenBank/DDBJ whole genome shotgun (WGS) entry which is preliminary data.</text>
</comment>